<comment type="subcellular location">
    <subcellularLocation>
        <location evidence="1">Nucleus</location>
    </subcellularLocation>
</comment>
<feature type="compositionally biased region" description="Basic and acidic residues" evidence="7">
    <location>
        <begin position="260"/>
        <end position="279"/>
    </location>
</feature>
<evidence type="ECO:0000256" key="7">
    <source>
        <dbReference type="SAM" id="MobiDB-lite"/>
    </source>
</evidence>
<evidence type="ECO:0000313" key="9">
    <source>
        <dbReference type="EMBL" id="KAK3682907.1"/>
    </source>
</evidence>
<dbReference type="PANTHER" id="PTHR46469:SF1">
    <property type="entry name" value="TRANSCRIPTION INITIATION FACTOR TFIID SUBUNIT 8"/>
    <property type="match status" value="1"/>
</dbReference>
<feature type="compositionally biased region" description="Basic and acidic residues" evidence="7">
    <location>
        <begin position="1"/>
        <end position="11"/>
    </location>
</feature>
<evidence type="ECO:0000313" key="10">
    <source>
        <dbReference type="Proteomes" id="UP001270362"/>
    </source>
</evidence>
<feature type="region of interest" description="Disordered" evidence="7">
    <location>
        <begin position="326"/>
        <end position="355"/>
    </location>
</feature>
<dbReference type="Gene3D" id="1.10.20.10">
    <property type="entry name" value="Histone, subunit A"/>
    <property type="match status" value="1"/>
</dbReference>
<proteinExistence type="inferred from homology"/>
<dbReference type="AlphaFoldDB" id="A0AAE1C8K1"/>
<feature type="compositionally biased region" description="Low complexity" evidence="7">
    <location>
        <begin position="231"/>
        <end position="247"/>
    </location>
</feature>
<dbReference type="InterPro" id="IPR009072">
    <property type="entry name" value="Histone-fold"/>
</dbReference>
<dbReference type="GO" id="GO:0006367">
    <property type="term" value="P:transcription initiation at RNA polymerase II promoter"/>
    <property type="evidence" value="ECO:0007669"/>
    <property type="project" value="TreeGrafter"/>
</dbReference>
<dbReference type="SMART" id="SM00576">
    <property type="entry name" value="BTP"/>
    <property type="match status" value="1"/>
</dbReference>
<evidence type="ECO:0000256" key="2">
    <source>
        <dbReference type="ARBA" id="ARBA00008767"/>
    </source>
</evidence>
<dbReference type="InterPro" id="IPR019473">
    <property type="entry name" value="TFIID_su8_C"/>
</dbReference>
<dbReference type="InterPro" id="IPR037818">
    <property type="entry name" value="TAF8"/>
</dbReference>
<keyword evidence="6" id="KW-0539">Nucleus</keyword>
<dbReference type="InterPro" id="IPR006565">
    <property type="entry name" value="BTP"/>
</dbReference>
<organism evidence="9 10">
    <name type="scientific">Podospora appendiculata</name>
    <dbReference type="NCBI Taxonomy" id="314037"/>
    <lineage>
        <taxon>Eukaryota</taxon>
        <taxon>Fungi</taxon>
        <taxon>Dikarya</taxon>
        <taxon>Ascomycota</taxon>
        <taxon>Pezizomycotina</taxon>
        <taxon>Sordariomycetes</taxon>
        <taxon>Sordariomycetidae</taxon>
        <taxon>Sordariales</taxon>
        <taxon>Podosporaceae</taxon>
        <taxon>Podospora</taxon>
    </lineage>
</organism>
<dbReference type="EMBL" id="JAULSO010000005">
    <property type="protein sequence ID" value="KAK3682907.1"/>
    <property type="molecule type" value="Genomic_DNA"/>
</dbReference>
<evidence type="ECO:0000256" key="5">
    <source>
        <dbReference type="ARBA" id="ARBA00023163"/>
    </source>
</evidence>
<reference evidence="9" key="2">
    <citation type="submission" date="2023-06" db="EMBL/GenBank/DDBJ databases">
        <authorList>
            <consortium name="Lawrence Berkeley National Laboratory"/>
            <person name="Haridas S."/>
            <person name="Hensen N."/>
            <person name="Bonometti L."/>
            <person name="Westerberg I."/>
            <person name="Brannstrom I.O."/>
            <person name="Guillou S."/>
            <person name="Cros-Aarteil S."/>
            <person name="Calhoun S."/>
            <person name="Kuo A."/>
            <person name="Mondo S."/>
            <person name="Pangilinan J."/>
            <person name="Riley R."/>
            <person name="Labutti K."/>
            <person name="Andreopoulos B."/>
            <person name="Lipzen A."/>
            <person name="Chen C."/>
            <person name="Yanf M."/>
            <person name="Daum C."/>
            <person name="Ng V."/>
            <person name="Clum A."/>
            <person name="Steindorff A."/>
            <person name="Ohm R."/>
            <person name="Martin F."/>
            <person name="Silar P."/>
            <person name="Natvig D."/>
            <person name="Lalanne C."/>
            <person name="Gautier V."/>
            <person name="Ament-Velasquez S.L."/>
            <person name="Kruys A."/>
            <person name="Hutchinson M.I."/>
            <person name="Powell A.J."/>
            <person name="Barry K."/>
            <person name="Miller A.N."/>
            <person name="Grigoriev I.V."/>
            <person name="Debuchy R."/>
            <person name="Gladieux P."/>
            <person name="Thoren M.H."/>
            <person name="Johannesson H."/>
        </authorList>
    </citation>
    <scope>NUCLEOTIDE SEQUENCE</scope>
    <source>
        <strain evidence="9">CBS 314.62</strain>
    </source>
</reference>
<protein>
    <recommendedName>
        <fullName evidence="3">Transcription initiation factor TFIID subunit 8</fullName>
    </recommendedName>
</protein>
<gene>
    <name evidence="9" type="ORF">B0T22DRAFT_296461</name>
</gene>
<sequence>MSPARVEEEGSTKTMTTTMAPESRKRAAEAQDDQPHAKRQRIASQYTILTIEKPPAALPQTSHTPTTDELAKNGLRRGIALALQKVGFDSAKPEAVESLVVMAETYLESLAQDVKTYANAARRSFPVPKDFENTLQRHNLSLDSLKPHKKPPIPKAKRLPVWEPLPENETIATDLPVLGVELDGAPDKTAKVYIPGAFPAFPSIHTYRRTPESVEAFTVAEDWVSFSADESQPQSQTQGQSQATQKTPSQKSRPPLLPDEIPRGDPKKMREAAAKEAKAGEAALRGLMRASKVAKQQEMRKAVQNEPVRRARQELWEAAMVDLIEESTRPKGKDAPPPAALHGPQKRDEIADHSTVVNAETRYYRREIPRSGARKVMPEGVLGK</sequence>
<comment type="caution">
    <text evidence="9">The sequence shown here is derived from an EMBL/GenBank/DDBJ whole genome shotgun (WGS) entry which is preliminary data.</text>
</comment>
<feature type="region of interest" description="Disordered" evidence="7">
    <location>
        <begin position="1"/>
        <end position="46"/>
    </location>
</feature>
<reference evidence="9" key="1">
    <citation type="journal article" date="2023" name="Mol. Phylogenet. Evol.">
        <title>Genome-scale phylogeny and comparative genomics of the fungal order Sordariales.</title>
        <authorList>
            <person name="Hensen N."/>
            <person name="Bonometti L."/>
            <person name="Westerberg I."/>
            <person name="Brannstrom I.O."/>
            <person name="Guillou S."/>
            <person name="Cros-Aarteil S."/>
            <person name="Calhoun S."/>
            <person name="Haridas S."/>
            <person name="Kuo A."/>
            <person name="Mondo S."/>
            <person name="Pangilinan J."/>
            <person name="Riley R."/>
            <person name="LaButti K."/>
            <person name="Andreopoulos B."/>
            <person name="Lipzen A."/>
            <person name="Chen C."/>
            <person name="Yan M."/>
            <person name="Daum C."/>
            <person name="Ng V."/>
            <person name="Clum A."/>
            <person name="Steindorff A."/>
            <person name="Ohm R.A."/>
            <person name="Martin F."/>
            <person name="Silar P."/>
            <person name="Natvig D.O."/>
            <person name="Lalanne C."/>
            <person name="Gautier V."/>
            <person name="Ament-Velasquez S.L."/>
            <person name="Kruys A."/>
            <person name="Hutchinson M.I."/>
            <person name="Powell A.J."/>
            <person name="Barry K."/>
            <person name="Miller A.N."/>
            <person name="Grigoriev I.V."/>
            <person name="Debuchy R."/>
            <person name="Gladieux P."/>
            <person name="Hiltunen Thoren M."/>
            <person name="Johannesson H."/>
        </authorList>
    </citation>
    <scope>NUCLEOTIDE SEQUENCE</scope>
    <source>
        <strain evidence="9">CBS 314.62</strain>
    </source>
</reference>
<evidence type="ECO:0000256" key="3">
    <source>
        <dbReference type="ARBA" id="ARBA00017307"/>
    </source>
</evidence>
<evidence type="ECO:0000256" key="6">
    <source>
        <dbReference type="ARBA" id="ARBA00023242"/>
    </source>
</evidence>
<feature type="domain" description="Bromodomain associated" evidence="8">
    <location>
        <begin position="68"/>
        <end position="144"/>
    </location>
</feature>
<dbReference type="CDD" id="cd00076">
    <property type="entry name" value="HFD_SF"/>
    <property type="match status" value="1"/>
</dbReference>
<feature type="region of interest" description="Disordered" evidence="7">
    <location>
        <begin position="227"/>
        <end position="279"/>
    </location>
</feature>
<evidence type="ECO:0000259" key="8">
    <source>
        <dbReference type="SMART" id="SM00576"/>
    </source>
</evidence>
<dbReference type="GO" id="GO:0005669">
    <property type="term" value="C:transcription factor TFIID complex"/>
    <property type="evidence" value="ECO:0007669"/>
    <property type="project" value="InterPro"/>
</dbReference>
<evidence type="ECO:0000256" key="1">
    <source>
        <dbReference type="ARBA" id="ARBA00004123"/>
    </source>
</evidence>
<dbReference type="Pfam" id="PF10406">
    <property type="entry name" value="TAF8_C"/>
    <property type="match status" value="1"/>
</dbReference>
<keyword evidence="10" id="KW-1185">Reference proteome</keyword>
<keyword evidence="4" id="KW-0805">Transcription regulation</keyword>
<dbReference type="Pfam" id="PF07524">
    <property type="entry name" value="Bromo_TP"/>
    <property type="match status" value="1"/>
</dbReference>
<feature type="compositionally biased region" description="Basic and acidic residues" evidence="7">
    <location>
        <begin position="22"/>
        <end position="36"/>
    </location>
</feature>
<evidence type="ECO:0000256" key="4">
    <source>
        <dbReference type="ARBA" id="ARBA00023015"/>
    </source>
</evidence>
<dbReference type="PANTHER" id="PTHR46469">
    <property type="entry name" value="TRANSCRIPTION INITIATION FACTOR TFIID SUBUNIT 8"/>
    <property type="match status" value="1"/>
</dbReference>
<dbReference type="GO" id="GO:0046982">
    <property type="term" value="F:protein heterodimerization activity"/>
    <property type="evidence" value="ECO:0007669"/>
    <property type="project" value="InterPro"/>
</dbReference>
<comment type="similarity">
    <text evidence="2">Belongs to the TAF8 family.</text>
</comment>
<dbReference type="Proteomes" id="UP001270362">
    <property type="component" value="Unassembled WGS sequence"/>
</dbReference>
<name>A0AAE1C8K1_9PEZI</name>
<keyword evidence="5" id="KW-0804">Transcription</keyword>
<accession>A0AAE1C8K1</accession>